<evidence type="ECO:0000256" key="14">
    <source>
        <dbReference type="PIRNR" id="PIRNR000447"/>
    </source>
</evidence>
<evidence type="ECO:0000256" key="9">
    <source>
        <dbReference type="ARBA" id="ARBA00023160"/>
    </source>
</evidence>
<evidence type="ECO:0000256" key="11">
    <source>
        <dbReference type="ARBA" id="ARBA00024006"/>
    </source>
</evidence>
<dbReference type="GO" id="GO:0004315">
    <property type="term" value="F:3-oxoacyl-[acyl-carrier-protein] synthase activity"/>
    <property type="evidence" value="ECO:0007669"/>
    <property type="project" value="UniProtKB-EC"/>
</dbReference>
<dbReference type="UniPathway" id="UPA00094"/>
<keyword evidence="5 14" id="KW-0444">Lipid biosynthesis</keyword>
<sequence>MDSGHPTRPEVVITGIGAVTPAGVGRETTWRNLLAGRSGVGPVTAFDTSAFPTRIAAEVIGFDPSDHLDARRVRRSARFSQFAVVAAREAIADAKLEIDADNAGRVGVVVNAAVAGFDTVETATRGLVALPQPVSPSSYFVPSSLTNMPACEVAIDLGVHGPVNASALACASGLYALLDARRLILAGEADAVVCGGTDAAITPVMFAGLSAMGAMSQRNDDPAAASRPFSADRDGFVFGEGAVLMVVESAEHAARRGVVPYATVSGGALTCDAFHVSAPSPDGAHATAAIGDALRRAEVHPCEVDYICAHGTSTQANDRTETRAIRAALGESAQRVAVSSPKSMVGHLIGAAGSLGAMVCAMAIREGVVPPTINLDVPDPQCDLDYVPHVARKLPVRVAAANAFGFGGQNCVVVFRAPKYSMPAQEGIR</sequence>
<evidence type="ECO:0000256" key="4">
    <source>
        <dbReference type="ARBA" id="ARBA00014657"/>
    </source>
</evidence>
<keyword evidence="19" id="KW-1185">Reference proteome</keyword>
<dbReference type="InterPro" id="IPR017568">
    <property type="entry name" value="3-oxoacyl-ACP_synth-2"/>
</dbReference>
<dbReference type="EMBL" id="LT607753">
    <property type="protein sequence ID" value="SCG76957.1"/>
    <property type="molecule type" value="Genomic_DNA"/>
</dbReference>
<evidence type="ECO:0000256" key="1">
    <source>
        <dbReference type="ARBA" id="ARBA00005194"/>
    </source>
</evidence>
<dbReference type="PANTHER" id="PTHR11712">
    <property type="entry name" value="POLYKETIDE SYNTHASE-RELATED"/>
    <property type="match status" value="1"/>
</dbReference>
<keyword evidence="7" id="KW-0276">Fatty acid metabolism</keyword>
<comment type="similarity">
    <text evidence="2 14 16">Belongs to the thiolase-like superfamily. Beta-ketoacyl-ACP synthases family.</text>
</comment>
<dbReference type="Proteomes" id="UP000198215">
    <property type="component" value="Chromosome I"/>
</dbReference>
<dbReference type="InterPro" id="IPR014030">
    <property type="entry name" value="Ketoacyl_synth_N"/>
</dbReference>
<evidence type="ECO:0000256" key="13">
    <source>
        <dbReference type="ARBA" id="ARBA00047659"/>
    </source>
</evidence>
<comment type="pathway">
    <text evidence="1 14">Lipid metabolism; fatty acid biosynthesis.</text>
</comment>
<evidence type="ECO:0000313" key="18">
    <source>
        <dbReference type="EMBL" id="SCG76957.1"/>
    </source>
</evidence>
<accession>A0A1C5K2G4</accession>
<organism evidence="18 19">
    <name type="scientific">Micromonospora coxensis</name>
    <dbReference type="NCBI Taxonomy" id="356852"/>
    <lineage>
        <taxon>Bacteria</taxon>
        <taxon>Bacillati</taxon>
        <taxon>Actinomycetota</taxon>
        <taxon>Actinomycetes</taxon>
        <taxon>Micromonosporales</taxon>
        <taxon>Micromonosporaceae</taxon>
        <taxon>Micromonospora</taxon>
    </lineage>
</organism>
<comment type="function">
    <text evidence="11 14">Involved in the type II fatty acid elongation cycle. Catalyzes the elongation of a wide range of acyl-ACP by the addition of two carbons from malonyl-ACP to an acyl acceptor. Can efficiently catalyze the conversion of palmitoleoyl-ACP (cis-hexadec-9-enoyl-ACP) to cis-vaccenoyl-ACP (cis-octadec-11-enoyl-ACP), an essential step in the thermal regulation of fatty acid composition.</text>
</comment>
<dbReference type="PIRSF" id="PIRSF000447">
    <property type="entry name" value="KAS_II"/>
    <property type="match status" value="1"/>
</dbReference>
<dbReference type="InterPro" id="IPR020841">
    <property type="entry name" value="PKS_Beta-ketoAc_synthase_dom"/>
</dbReference>
<proteinExistence type="inferred from homology"/>
<dbReference type="InterPro" id="IPR000794">
    <property type="entry name" value="Beta-ketoacyl_synthase"/>
</dbReference>
<evidence type="ECO:0000259" key="17">
    <source>
        <dbReference type="PROSITE" id="PS52004"/>
    </source>
</evidence>
<dbReference type="GO" id="GO:0030497">
    <property type="term" value="P:fatty acid elongation"/>
    <property type="evidence" value="ECO:0007669"/>
    <property type="project" value="UniProtKB-ARBA"/>
</dbReference>
<feature type="active site" description="For beta-ketoacyl synthase activity" evidence="15">
    <location>
        <position position="170"/>
    </location>
</feature>
<dbReference type="EC" id="2.3.1.179" evidence="3 14"/>
<reference evidence="19" key="1">
    <citation type="submission" date="2016-06" db="EMBL/GenBank/DDBJ databases">
        <authorList>
            <person name="Varghese N."/>
            <person name="Submissions Spin"/>
        </authorList>
    </citation>
    <scope>NUCLEOTIDE SEQUENCE [LARGE SCALE GENOMIC DNA]</scope>
    <source>
        <strain evidence="19">DSM 45161</strain>
    </source>
</reference>
<dbReference type="PROSITE" id="PS52004">
    <property type="entry name" value="KS3_2"/>
    <property type="match status" value="1"/>
</dbReference>
<gene>
    <name evidence="18" type="ORF">GA0070614_6047</name>
</gene>
<feature type="domain" description="Ketosynthase family 3 (KS3)" evidence="17">
    <location>
        <begin position="8"/>
        <end position="417"/>
    </location>
</feature>
<evidence type="ECO:0000256" key="10">
    <source>
        <dbReference type="ARBA" id="ARBA00023315"/>
    </source>
</evidence>
<dbReference type="Gene3D" id="3.40.47.10">
    <property type="match status" value="1"/>
</dbReference>
<keyword evidence="8" id="KW-0443">Lipid metabolism</keyword>
<protein>
    <recommendedName>
        <fullName evidence="4 14">3-oxoacyl-[acyl-carrier-protein] synthase 2</fullName>
        <ecNumber evidence="3 14">2.3.1.179</ecNumber>
    </recommendedName>
</protein>
<comment type="catalytic activity">
    <reaction evidence="12 14">
        <text>(9Z)-hexadecenoyl-[ACP] + malonyl-[ACP] + H(+) = 3-oxo-(11Z)-octadecenoyl-[ACP] + holo-[ACP] + CO2</text>
        <dbReference type="Rhea" id="RHEA:55040"/>
        <dbReference type="Rhea" id="RHEA-COMP:9623"/>
        <dbReference type="Rhea" id="RHEA-COMP:9685"/>
        <dbReference type="Rhea" id="RHEA-COMP:10800"/>
        <dbReference type="Rhea" id="RHEA-COMP:14074"/>
        <dbReference type="ChEBI" id="CHEBI:15378"/>
        <dbReference type="ChEBI" id="CHEBI:16526"/>
        <dbReference type="ChEBI" id="CHEBI:64479"/>
        <dbReference type="ChEBI" id="CHEBI:78449"/>
        <dbReference type="ChEBI" id="CHEBI:83989"/>
        <dbReference type="ChEBI" id="CHEBI:138538"/>
        <dbReference type="EC" id="2.3.1.179"/>
    </reaction>
</comment>
<evidence type="ECO:0000256" key="16">
    <source>
        <dbReference type="RuleBase" id="RU003694"/>
    </source>
</evidence>
<evidence type="ECO:0000313" key="19">
    <source>
        <dbReference type="Proteomes" id="UP000198215"/>
    </source>
</evidence>
<keyword evidence="9 14" id="KW-0275">Fatty acid biosynthesis</keyword>
<dbReference type="FunFam" id="3.40.47.10:FF:000029">
    <property type="entry name" value="3-oxoacyl-[acyl-carrier-protein] synthase 1"/>
    <property type="match status" value="1"/>
</dbReference>
<dbReference type="NCBIfam" id="NF005589">
    <property type="entry name" value="PRK07314.1"/>
    <property type="match status" value="1"/>
</dbReference>
<evidence type="ECO:0000256" key="6">
    <source>
        <dbReference type="ARBA" id="ARBA00022679"/>
    </source>
</evidence>
<name>A0A1C5K2G4_9ACTN</name>
<evidence type="ECO:0000256" key="12">
    <source>
        <dbReference type="ARBA" id="ARBA00047318"/>
    </source>
</evidence>
<evidence type="ECO:0000256" key="8">
    <source>
        <dbReference type="ARBA" id="ARBA00023098"/>
    </source>
</evidence>
<dbReference type="Pfam" id="PF02801">
    <property type="entry name" value="Ketoacyl-synt_C"/>
    <property type="match status" value="1"/>
</dbReference>
<dbReference type="AlphaFoldDB" id="A0A1C5K2G4"/>
<dbReference type="RefSeq" id="WP_172892531.1">
    <property type="nucleotide sequence ID" value="NZ_LT607753.1"/>
</dbReference>
<dbReference type="InterPro" id="IPR014031">
    <property type="entry name" value="Ketoacyl_synth_C"/>
</dbReference>
<dbReference type="CDD" id="cd00834">
    <property type="entry name" value="KAS_I_II"/>
    <property type="match status" value="1"/>
</dbReference>
<dbReference type="Pfam" id="PF00109">
    <property type="entry name" value="ketoacyl-synt"/>
    <property type="match status" value="1"/>
</dbReference>
<evidence type="ECO:0000256" key="15">
    <source>
        <dbReference type="PIRSR" id="PIRSR000447-1"/>
    </source>
</evidence>
<keyword evidence="6 14" id="KW-0808">Transferase</keyword>
<dbReference type="FunFam" id="3.40.47.10:FF:000018">
    <property type="entry name" value="3-oxoacyl-[acyl-carrier-protein] synthase 2"/>
    <property type="match status" value="1"/>
</dbReference>
<evidence type="ECO:0000256" key="5">
    <source>
        <dbReference type="ARBA" id="ARBA00022516"/>
    </source>
</evidence>
<dbReference type="InterPro" id="IPR016039">
    <property type="entry name" value="Thiolase-like"/>
</dbReference>
<evidence type="ECO:0000256" key="3">
    <source>
        <dbReference type="ARBA" id="ARBA00012356"/>
    </source>
</evidence>
<evidence type="ECO:0000256" key="7">
    <source>
        <dbReference type="ARBA" id="ARBA00022832"/>
    </source>
</evidence>
<comment type="catalytic activity">
    <reaction evidence="13 14">
        <text>a fatty acyl-[ACP] + malonyl-[ACP] + H(+) = a 3-oxoacyl-[ACP] + holo-[ACP] + CO2</text>
        <dbReference type="Rhea" id="RHEA:22836"/>
        <dbReference type="Rhea" id="RHEA-COMP:9623"/>
        <dbReference type="Rhea" id="RHEA-COMP:9685"/>
        <dbReference type="Rhea" id="RHEA-COMP:9916"/>
        <dbReference type="Rhea" id="RHEA-COMP:14125"/>
        <dbReference type="ChEBI" id="CHEBI:15378"/>
        <dbReference type="ChEBI" id="CHEBI:16526"/>
        <dbReference type="ChEBI" id="CHEBI:64479"/>
        <dbReference type="ChEBI" id="CHEBI:78449"/>
        <dbReference type="ChEBI" id="CHEBI:78776"/>
        <dbReference type="ChEBI" id="CHEBI:138651"/>
    </reaction>
</comment>
<dbReference type="SMART" id="SM00825">
    <property type="entry name" value="PKS_KS"/>
    <property type="match status" value="1"/>
</dbReference>
<dbReference type="PANTHER" id="PTHR11712:SF336">
    <property type="entry name" value="3-OXOACYL-[ACYL-CARRIER-PROTEIN] SYNTHASE, MITOCHONDRIAL"/>
    <property type="match status" value="1"/>
</dbReference>
<keyword evidence="10 14" id="KW-0012">Acyltransferase</keyword>
<evidence type="ECO:0000256" key="2">
    <source>
        <dbReference type="ARBA" id="ARBA00008467"/>
    </source>
</evidence>
<dbReference type="SUPFAM" id="SSF53901">
    <property type="entry name" value="Thiolase-like"/>
    <property type="match status" value="2"/>
</dbReference>